<evidence type="ECO:0000256" key="1">
    <source>
        <dbReference type="RuleBase" id="RU004915"/>
    </source>
</evidence>
<evidence type="ECO:0000313" key="3">
    <source>
        <dbReference type="Proteomes" id="UP000325081"/>
    </source>
</evidence>
<proteinExistence type="inferred from homology"/>
<dbReference type="GO" id="GO:0030598">
    <property type="term" value="F:rRNA N-glycosylase activity"/>
    <property type="evidence" value="ECO:0007669"/>
    <property type="project" value="UniProtKB-EC"/>
</dbReference>
<dbReference type="EC" id="3.2.2.22" evidence="1"/>
<dbReference type="EMBL" id="BKCP01008715">
    <property type="protein sequence ID" value="GER49562.1"/>
    <property type="molecule type" value="Genomic_DNA"/>
</dbReference>
<dbReference type="Pfam" id="PF00161">
    <property type="entry name" value="RIP"/>
    <property type="match status" value="1"/>
</dbReference>
<dbReference type="Gene3D" id="3.40.420.10">
    <property type="entry name" value="Ricin (A subunit), domain 1"/>
    <property type="match status" value="1"/>
</dbReference>
<dbReference type="OrthoDB" id="1602268at2759"/>
<dbReference type="GO" id="GO:0017148">
    <property type="term" value="P:negative regulation of translation"/>
    <property type="evidence" value="ECO:0007669"/>
    <property type="project" value="UniProtKB-KW"/>
</dbReference>
<keyword evidence="1" id="KW-0652">Protein synthesis inhibitor</keyword>
<evidence type="ECO:0000313" key="2">
    <source>
        <dbReference type="EMBL" id="GER49562.1"/>
    </source>
</evidence>
<accession>A0A5A7QX80</accession>
<gene>
    <name evidence="2" type="ORF">STAS_26811</name>
</gene>
<comment type="caution">
    <text evidence="2">The sequence shown here is derived from an EMBL/GenBank/DDBJ whole genome shotgun (WGS) entry which is preliminary data.</text>
</comment>
<dbReference type="AlphaFoldDB" id="A0A5A7QX80"/>
<keyword evidence="1" id="KW-0378">Hydrolase</keyword>
<dbReference type="InterPro" id="IPR036041">
    <property type="entry name" value="Ribosome-inact_prot_sf"/>
</dbReference>
<dbReference type="InterPro" id="IPR001574">
    <property type="entry name" value="Ribosome_inactivat_prot"/>
</dbReference>
<dbReference type="GO" id="GO:0090729">
    <property type="term" value="F:toxin activity"/>
    <property type="evidence" value="ECO:0007669"/>
    <property type="project" value="UniProtKB-KW"/>
</dbReference>
<organism evidence="2 3">
    <name type="scientific">Striga asiatica</name>
    <name type="common">Asiatic witchweed</name>
    <name type="synonym">Buchnera asiatica</name>
    <dbReference type="NCBI Taxonomy" id="4170"/>
    <lineage>
        <taxon>Eukaryota</taxon>
        <taxon>Viridiplantae</taxon>
        <taxon>Streptophyta</taxon>
        <taxon>Embryophyta</taxon>
        <taxon>Tracheophyta</taxon>
        <taxon>Spermatophyta</taxon>
        <taxon>Magnoliopsida</taxon>
        <taxon>eudicotyledons</taxon>
        <taxon>Gunneridae</taxon>
        <taxon>Pentapetalae</taxon>
        <taxon>asterids</taxon>
        <taxon>lamiids</taxon>
        <taxon>Lamiales</taxon>
        <taxon>Orobanchaceae</taxon>
        <taxon>Buchnereae</taxon>
        <taxon>Striga</taxon>
    </lineage>
</organism>
<dbReference type="SUPFAM" id="SSF56371">
    <property type="entry name" value="Ribosome inactivating proteins (RIP)"/>
    <property type="match status" value="1"/>
</dbReference>
<sequence length="257" mass="29146">MLGGFKTRYITFGFLGGDKQARQGNPILRERGTLNMNVFEIGSGDFNEFIHNLRDALSDTRFECHGKKVLKDIAGPFEFILRDEMRQLEATITLGQNDLYVYGFVSGGNRREIKSGGPQLIRMSQDLPFDESYGSMMKTAFPNKKQLLEDVKVGSFELLLALRSFAASDKSQSLARGILVVALMLSESIRSDEVLKDYYSELFDEMPDKMKELFKHVEEVKESVGMVKNVMILVKLPGNRGSSEWRLGDREVHIPHH</sequence>
<keyword evidence="1" id="KW-0800">Toxin</keyword>
<comment type="similarity">
    <text evidence="1">Belongs to the ribosome-inactivating protein family.</text>
</comment>
<reference evidence="3" key="1">
    <citation type="journal article" date="2019" name="Curr. Biol.">
        <title>Genome Sequence of Striga asiatica Provides Insight into the Evolution of Plant Parasitism.</title>
        <authorList>
            <person name="Yoshida S."/>
            <person name="Kim S."/>
            <person name="Wafula E.K."/>
            <person name="Tanskanen J."/>
            <person name="Kim Y.M."/>
            <person name="Honaas L."/>
            <person name="Yang Z."/>
            <person name="Spallek T."/>
            <person name="Conn C.E."/>
            <person name="Ichihashi Y."/>
            <person name="Cheong K."/>
            <person name="Cui S."/>
            <person name="Der J.P."/>
            <person name="Gundlach H."/>
            <person name="Jiao Y."/>
            <person name="Hori C."/>
            <person name="Ishida J.K."/>
            <person name="Kasahara H."/>
            <person name="Kiba T."/>
            <person name="Kim M.S."/>
            <person name="Koo N."/>
            <person name="Laohavisit A."/>
            <person name="Lee Y.H."/>
            <person name="Lumba S."/>
            <person name="McCourt P."/>
            <person name="Mortimer J.C."/>
            <person name="Mutuku J.M."/>
            <person name="Nomura T."/>
            <person name="Sasaki-Sekimoto Y."/>
            <person name="Seto Y."/>
            <person name="Wang Y."/>
            <person name="Wakatake T."/>
            <person name="Sakakibara H."/>
            <person name="Demura T."/>
            <person name="Yamaguchi S."/>
            <person name="Yoneyama K."/>
            <person name="Manabe R.I."/>
            <person name="Nelson D.C."/>
            <person name="Schulman A.H."/>
            <person name="Timko M.P."/>
            <person name="dePamphilis C.W."/>
            <person name="Choi D."/>
            <person name="Shirasu K."/>
        </authorList>
    </citation>
    <scope>NUCLEOTIDE SEQUENCE [LARGE SCALE GENOMIC DNA]</scope>
    <source>
        <strain evidence="3">cv. UVA1</strain>
    </source>
</reference>
<protein>
    <recommendedName>
        <fullName evidence="1">rRNA N-glycosylase</fullName>
        <ecNumber evidence="1">3.2.2.22</ecNumber>
    </recommendedName>
</protein>
<keyword evidence="3" id="KW-1185">Reference proteome</keyword>
<name>A0A5A7QX80_STRAF</name>
<dbReference type="GO" id="GO:0006952">
    <property type="term" value="P:defense response"/>
    <property type="evidence" value="ECO:0007669"/>
    <property type="project" value="UniProtKB-KW"/>
</dbReference>
<dbReference type="InterPro" id="IPR016138">
    <property type="entry name" value="Ribosome_inactivat_prot_sub1"/>
</dbReference>
<dbReference type="Proteomes" id="UP000325081">
    <property type="component" value="Unassembled WGS sequence"/>
</dbReference>
<keyword evidence="2" id="KW-0326">Glycosidase</keyword>
<keyword evidence="1" id="KW-0611">Plant defense</keyword>
<comment type="catalytic activity">
    <reaction evidence="1">
        <text>Endohydrolysis of the N-glycosidic bond at one specific adenosine on the 28S rRNA.</text>
        <dbReference type="EC" id="3.2.2.22"/>
    </reaction>
</comment>